<feature type="non-terminal residue" evidence="2">
    <location>
        <position position="67"/>
    </location>
</feature>
<protein>
    <recommendedName>
        <fullName evidence="1">CxC1-like cysteine cluster associated with KDZ transposases domain-containing protein</fullName>
    </recommendedName>
</protein>
<sequence length="67" mass="7546">IPPPIRLVTMGYFPTSPRDPPTAFSINLLSQFHHLYDYTSDSITALAAAHRDLLEERGFLMLNSKVT</sequence>
<dbReference type="OrthoDB" id="2647060at2759"/>
<reference evidence="3" key="2">
    <citation type="submission" date="2015-01" db="EMBL/GenBank/DDBJ databases">
        <title>Evolutionary Origins and Diversification of the Mycorrhizal Mutualists.</title>
        <authorList>
            <consortium name="DOE Joint Genome Institute"/>
            <consortium name="Mycorrhizal Genomics Consortium"/>
            <person name="Kohler A."/>
            <person name="Kuo A."/>
            <person name="Nagy L.G."/>
            <person name="Floudas D."/>
            <person name="Copeland A."/>
            <person name="Barry K.W."/>
            <person name="Cichocki N."/>
            <person name="Veneault-Fourrey C."/>
            <person name="LaButti K."/>
            <person name="Lindquist E.A."/>
            <person name="Lipzen A."/>
            <person name="Lundell T."/>
            <person name="Morin E."/>
            <person name="Murat C."/>
            <person name="Riley R."/>
            <person name="Ohm R."/>
            <person name="Sun H."/>
            <person name="Tunlid A."/>
            <person name="Henrissat B."/>
            <person name="Grigoriev I.V."/>
            <person name="Hibbett D.S."/>
            <person name="Martin F."/>
        </authorList>
    </citation>
    <scope>NUCLEOTIDE SEQUENCE [LARGE SCALE GENOMIC DNA]</scope>
    <source>
        <strain evidence="3">MUT 4182</strain>
    </source>
</reference>
<dbReference type="Proteomes" id="UP000054248">
    <property type="component" value="Unassembled WGS sequence"/>
</dbReference>
<dbReference type="AlphaFoldDB" id="A0A0C3Q4X7"/>
<evidence type="ECO:0000259" key="1">
    <source>
        <dbReference type="Pfam" id="PF18802"/>
    </source>
</evidence>
<reference evidence="2 3" key="1">
    <citation type="submission" date="2014-04" db="EMBL/GenBank/DDBJ databases">
        <authorList>
            <consortium name="DOE Joint Genome Institute"/>
            <person name="Kuo A."/>
            <person name="Girlanda M."/>
            <person name="Perotto S."/>
            <person name="Kohler A."/>
            <person name="Nagy L.G."/>
            <person name="Floudas D."/>
            <person name="Copeland A."/>
            <person name="Barry K.W."/>
            <person name="Cichocki N."/>
            <person name="Veneault-Fourrey C."/>
            <person name="LaButti K."/>
            <person name="Lindquist E.A."/>
            <person name="Lipzen A."/>
            <person name="Lundell T."/>
            <person name="Morin E."/>
            <person name="Murat C."/>
            <person name="Sun H."/>
            <person name="Tunlid A."/>
            <person name="Henrissat B."/>
            <person name="Grigoriev I.V."/>
            <person name="Hibbett D.S."/>
            <person name="Martin F."/>
            <person name="Nordberg H.P."/>
            <person name="Cantor M.N."/>
            <person name="Hua S.X."/>
        </authorList>
    </citation>
    <scope>NUCLEOTIDE SEQUENCE [LARGE SCALE GENOMIC DNA]</scope>
    <source>
        <strain evidence="2 3">MUT 4182</strain>
    </source>
</reference>
<keyword evidence="3" id="KW-1185">Reference proteome</keyword>
<name>A0A0C3Q4X7_9AGAM</name>
<evidence type="ECO:0000313" key="3">
    <source>
        <dbReference type="Proteomes" id="UP000054248"/>
    </source>
</evidence>
<accession>A0A0C3Q4X7</accession>
<gene>
    <name evidence="2" type="ORF">M407DRAFT_55576</name>
</gene>
<organism evidence="2 3">
    <name type="scientific">Tulasnella calospora MUT 4182</name>
    <dbReference type="NCBI Taxonomy" id="1051891"/>
    <lineage>
        <taxon>Eukaryota</taxon>
        <taxon>Fungi</taxon>
        <taxon>Dikarya</taxon>
        <taxon>Basidiomycota</taxon>
        <taxon>Agaricomycotina</taxon>
        <taxon>Agaricomycetes</taxon>
        <taxon>Cantharellales</taxon>
        <taxon>Tulasnellaceae</taxon>
        <taxon>Tulasnella</taxon>
    </lineage>
</organism>
<dbReference type="InterPro" id="IPR041320">
    <property type="entry name" value="CxC1"/>
</dbReference>
<evidence type="ECO:0000313" key="2">
    <source>
        <dbReference type="EMBL" id="KIO24120.1"/>
    </source>
</evidence>
<feature type="non-terminal residue" evidence="2">
    <location>
        <position position="1"/>
    </location>
</feature>
<dbReference type="Pfam" id="PF18802">
    <property type="entry name" value="CxC1"/>
    <property type="match status" value="1"/>
</dbReference>
<dbReference type="EMBL" id="KN823068">
    <property type="protein sequence ID" value="KIO24120.1"/>
    <property type="molecule type" value="Genomic_DNA"/>
</dbReference>
<feature type="domain" description="CxC1-like cysteine cluster associated with KDZ transposases" evidence="1">
    <location>
        <begin position="2"/>
        <end position="57"/>
    </location>
</feature>
<dbReference type="HOGENOM" id="CLU_004552_8_1_1"/>
<proteinExistence type="predicted"/>